<dbReference type="SUPFAM" id="SSF54909">
    <property type="entry name" value="Dimeric alpha+beta barrel"/>
    <property type="match status" value="2"/>
</dbReference>
<keyword evidence="4" id="KW-1185">Reference proteome</keyword>
<name>A0A081G4T5_9GAMM</name>
<feature type="domain" description="NIPSNAP" evidence="2">
    <location>
        <begin position="4"/>
        <end position="73"/>
    </location>
</feature>
<protein>
    <recommendedName>
        <fullName evidence="2">NIPSNAP domain-containing protein</fullName>
    </recommendedName>
</protein>
<dbReference type="Gene3D" id="3.30.70.100">
    <property type="match status" value="2"/>
</dbReference>
<sequence length="205" mass="22808">MKRYEIATLTIYMGTTAKAAEAVKAYTDSDESRGTLLGCWFSDIGQLNQLIIFRGFDSVDELEAEREAVRRSNNPFGCAEFMTDMTLESYAPFPFLPPVTPAEDGPIYEIRTYQLKQGGLEPTIAAWEKAVPKRSEFSPLTISMYAVDGSQRITHIWPYTSLEQRTQARTESVKAGAWPPVGGPDWLELDMKSTVAVPTAVSPLK</sequence>
<feature type="domain" description="NIPSNAP" evidence="2">
    <location>
        <begin position="108"/>
        <end position="203"/>
    </location>
</feature>
<dbReference type="Proteomes" id="UP000028252">
    <property type="component" value="Unassembled WGS sequence"/>
</dbReference>
<dbReference type="AlphaFoldDB" id="A0A081G4T5"/>
<dbReference type="InterPro" id="IPR012577">
    <property type="entry name" value="NIPSNAP"/>
</dbReference>
<comment type="similarity">
    <text evidence="1">Belongs to the NipSnap family.</text>
</comment>
<dbReference type="EMBL" id="JMQN01000004">
    <property type="protein sequence ID" value="KEA65790.1"/>
    <property type="molecule type" value="Genomic_DNA"/>
</dbReference>
<evidence type="ECO:0000259" key="2">
    <source>
        <dbReference type="Pfam" id="PF07978"/>
    </source>
</evidence>
<dbReference type="eggNOG" id="ENOG50305ZK">
    <property type="taxonomic scope" value="Bacteria"/>
</dbReference>
<dbReference type="PANTHER" id="PTHR21017:SF17">
    <property type="entry name" value="PROTEIN NIPSNAP"/>
    <property type="match status" value="1"/>
</dbReference>
<dbReference type="STRING" id="1232683.ADIMK_0102"/>
<dbReference type="RefSeq" id="WP_036182337.1">
    <property type="nucleotide sequence ID" value="NZ_JMQN01000004.1"/>
</dbReference>
<reference evidence="3 4" key="1">
    <citation type="submission" date="2014-04" db="EMBL/GenBank/DDBJ databases">
        <title>Marinobacterium kochiensis sp. nov., isolated from sediment sample collected from Kochi backwaters in Kerala, India.</title>
        <authorList>
            <person name="Singh A."/>
            <person name="Pinnaka A.K."/>
        </authorList>
    </citation>
    <scope>NUCLEOTIDE SEQUENCE [LARGE SCALE GENOMIC DNA]</scope>
    <source>
        <strain evidence="3 4">AK27</strain>
    </source>
</reference>
<dbReference type="PATRIC" id="fig|1232683.4.peg.102"/>
<evidence type="ECO:0000313" key="4">
    <source>
        <dbReference type="Proteomes" id="UP000028252"/>
    </source>
</evidence>
<proteinExistence type="inferred from homology"/>
<dbReference type="OrthoDB" id="6182832at2"/>
<accession>A0A081G4T5</accession>
<dbReference type="InterPro" id="IPR051557">
    <property type="entry name" value="NipSnap_domain"/>
</dbReference>
<evidence type="ECO:0000313" key="3">
    <source>
        <dbReference type="EMBL" id="KEA65790.1"/>
    </source>
</evidence>
<dbReference type="PANTHER" id="PTHR21017">
    <property type="entry name" value="NIPSNAP-RELATED"/>
    <property type="match status" value="1"/>
</dbReference>
<organism evidence="3 4">
    <name type="scientific">Marinobacterium lacunae</name>
    <dbReference type="NCBI Taxonomy" id="1232683"/>
    <lineage>
        <taxon>Bacteria</taxon>
        <taxon>Pseudomonadati</taxon>
        <taxon>Pseudomonadota</taxon>
        <taxon>Gammaproteobacteria</taxon>
        <taxon>Oceanospirillales</taxon>
        <taxon>Oceanospirillaceae</taxon>
        <taxon>Marinobacterium</taxon>
    </lineage>
</organism>
<evidence type="ECO:0000256" key="1">
    <source>
        <dbReference type="ARBA" id="ARBA00005291"/>
    </source>
</evidence>
<dbReference type="InterPro" id="IPR011008">
    <property type="entry name" value="Dimeric_a/b-barrel"/>
</dbReference>
<dbReference type="Pfam" id="PF07978">
    <property type="entry name" value="NIPSNAP"/>
    <property type="match status" value="2"/>
</dbReference>
<comment type="caution">
    <text evidence="3">The sequence shown here is derived from an EMBL/GenBank/DDBJ whole genome shotgun (WGS) entry which is preliminary data.</text>
</comment>
<gene>
    <name evidence="3" type="ORF">ADIMK_0102</name>
</gene>